<feature type="compositionally biased region" description="Basic and acidic residues" evidence="1">
    <location>
        <begin position="1"/>
        <end position="11"/>
    </location>
</feature>
<evidence type="ECO:0000256" key="1">
    <source>
        <dbReference type="SAM" id="MobiDB-lite"/>
    </source>
</evidence>
<evidence type="ECO:0000313" key="3">
    <source>
        <dbReference type="Proteomes" id="UP001189429"/>
    </source>
</evidence>
<organism evidence="2 3">
    <name type="scientific">Prorocentrum cordatum</name>
    <dbReference type="NCBI Taxonomy" id="2364126"/>
    <lineage>
        <taxon>Eukaryota</taxon>
        <taxon>Sar</taxon>
        <taxon>Alveolata</taxon>
        <taxon>Dinophyceae</taxon>
        <taxon>Prorocentrales</taxon>
        <taxon>Prorocentraceae</taxon>
        <taxon>Prorocentrum</taxon>
    </lineage>
</organism>
<dbReference type="EMBL" id="CAUYUJ010001646">
    <property type="protein sequence ID" value="CAK0796906.1"/>
    <property type="molecule type" value="Genomic_DNA"/>
</dbReference>
<proteinExistence type="predicted"/>
<feature type="compositionally biased region" description="Basic and acidic residues" evidence="1">
    <location>
        <begin position="213"/>
        <end position="247"/>
    </location>
</feature>
<feature type="compositionally biased region" description="Basic and acidic residues" evidence="1">
    <location>
        <begin position="133"/>
        <end position="151"/>
    </location>
</feature>
<name>A0ABN9PXU7_9DINO</name>
<keyword evidence="3" id="KW-1185">Reference proteome</keyword>
<dbReference type="Proteomes" id="UP001189429">
    <property type="component" value="Unassembled WGS sequence"/>
</dbReference>
<feature type="region of interest" description="Disordered" evidence="1">
    <location>
        <begin position="1"/>
        <end position="294"/>
    </location>
</feature>
<comment type="caution">
    <text evidence="2">The sequence shown here is derived from an EMBL/GenBank/DDBJ whole genome shotgun (WGS) entry which is preliminary data.</text>
</comment>
<feature type="compositionally biased region" description="Basic residues" evidence="1">
    <location>
        <begin position="200"/>
        <end position="212"/>
    </location>
</feature>
<reference evidence="2" key="1">
    <citation type="submission" date="2023-10" db="EMBL/GenBank/DDBJ databases">
        <authorList>
            <person name="Chen Y."/>
            <person name="Shah S."/>
            <person name="Dougan E. K."/>
            <person name="Thang M."/>
            <person name="Chan C."/>
        </authorList>
    </citation>
    <scope>NUCLEOTIDE SEQUENCE [LARGE SCALE GENOMIC DNA]</scope>
</reference>
<evidence type="ECO:0000313" key="2">
    <source>
        <dbReference type="EMBL" id="CAK0796906.1"/>
    </source>
</evidence>
<feature type="compositionally biased region" description="Basic and acidic residues" evidence="1">
    <location>
        <begin position="19"/>
        <end position="29"/>
    </location>
</feature>
<accession>A0ABN9PXU7</accession>
<gene>
    <name evidence="2" type="ORF">PCOR1329_LOCUS6141</name>
</gene>
<protein>
    <submittedName>
        <fullName evidence="2">Uncharacterized protein</fullName>
    </submittedName>
</protein>
<sequence>MGKHGWHDLSRCRRWGQTKRTDQTTRSDRNGAATGQAEWSDRTVERRKLRRAAKGNRAFPRFSFRRKLSSMPRQPCQLSVQNERGSTPRPGLPSQALTRSSRSRRGSFRGPSQQTRSQSCRAARRAGWGEGGGRGRGEADKEEEPHSRLRAAEQNGSSQPLTEFEPVPSRPTPRTCGARGARQPRSGGWTRGVRHEGGSRVRRRRRRRRRRREGAPRSEPVADRPARKDGAREARRPRSGGRARDTRQGGAGRRLCSRTQARGASFESRRPCAGQNEYRGAKGGGGVGGRRDTEPWNRCSLLTGRCGTSGSGPAAAASWALGTGSARRLQIGPACRSPGRCLS</sequence>
<feature type="compositionally biased region" description="Polar residues" evidence="1">
    <location>
        <begin position="76"/>
        <end position="85"/>
    </location>
</feature>